<gene>
    <name evidence="1" type="ORF">B0H17DRAFT_1282777</name>
</gene>
<proteinExistence type="predicted"/>
<reference evidence="1" key="1">
    <citation type="submission" date="2023-03" db="EMBL/GenBank/DDBJ databases">
        <title>Massive genome expansion in bonnet fungi (Mycena s.s.) driven by repeated elements and novel gene families across ecological guilds.</title>
        <authorList>
            <consortium name="Lawrence Berkeley National Laboratory"/>
            <person name="Harder C.B."/>
            <person name="Miyauchi S."/>
            <person name="Viragh M."/>
            <person name="Kuo A."/>
            <person name="Thoen E."/>
            <person name="Andreopoulos B."/>
            <person name="Lu D."/>
            <person name="Skrede I."/>
            <person name="Drula E."/>
            <person name="Henrissat B."/>
            <person name="Morin E."/>
            <person name="Kohler A."/>
            <person name="Barry K."/>
            <person name="LaButti K."/>
            <person name="Morin E."/>
            <person name="Salamov A."/>
            <person name="Lipzen A."/>
            <person name="Mereny Z."/>
            <person name="Hegedus B."/>
            <person name="Baldrian P."/>
            <person name="Stursova M."/>
            <person name="Weitz H."/>
            <person name="Taylor A."/>
            <person name="Grigoriev I.V."/>
            <person name="Nagy L.G."/>
            <person name="Martin F."/>
            <person name="Kauserud H."/>
        </authorList>
    </citation>
    <scope>NUCLEOTIDE SEQUENCE</scope>
    <source>
        <strain evidence="1">CBHHK067</strain>
    </source>
</reference>
<protein>
    <submittedName>
        <fullName evidence="1">Uncharacterized protein</fullName>
    </submittedName>
</protein>
<evidence type="ECO:0000313" key="1">
    <source>
        <dbReference type="EMBL" id="KAJ7692733.1"/>
    </source>
</evidence>
<name>A0AAD7DIX5_MYCRO</name>
<sequence>MQSEDPGELEFSMQMCLFKLDAGAAQRTTRPQHNKCRCAVSPSAAHEARSSFLVGPGVRGICEDCTAQRAGAGFIAARRDHPNGLRTKDEERENLMEMGMLRKAYFSARWSNICIWVEDENELQRGTSYGGESEPGIPSSGADVGEFFTNIEIDSRGLLLLGTLRGTSQSP</sequence>
<dbReference type="Proteomes" id="UP001221757">
    <property type="component" value="Unassembled WGS sequence"/>
</dbReference>
<dbReference type="EMBL" id="JARKIE010000050">
    <property type="protein sequence ID" value="KAJ7692733.1"/>
    <property type="molecule type" value="Genomic_DNA"/>
</dbReference>
<keyword evidence="2" id="KW-1185">Reference proteome</keyword>
<comment type="caution">
    <text evidence="1">The sequence shown here is derived from an EMBL/GenBank/DDBJ whole genome shotgun (WGS) entry which is preliminary data.</text>
</comment>
<dbReference type="AlphaFoldDB" id="A0AAD7DIX5"/>
<accession>A0AAD7DIX5</accession>
<organism evidence="1 2">
    <name type="scientific">Mycena rosella</name>
    <name type="common">Pink bonnet</name>
    <name type="synonym">Agaricus rosellus</name>
    <dbReference type="NCBI Taxonomy" id="1033263"/>
    <lineage>
        <taxon>Eukaryota</taxon>
        <taxon>Fungi</taxon>
        <taxon>Dikarya</taxon>
        <taxon>Basidiomycota</taxon>
        <taxon>Agaricomycotina</taxon>
        <taxon>Agaricomycetes</taxon>
        <taxon>Agaricomycetidae</taxon>
        <taxon>Agaricales</taxon>
        <taxon>Marasmiineae</taxon>
        <taxon>Mycenaceae</taxon>
        <taxon>Mycena</taxon>
    </lineage>
</organism>
<evidence type="ECO:0000313" key="2">
    <source>
        <dbReference type="Proteomes" id="UP001221757"/>
    </source>
</evidence>